<protein>
    <submittedName>
        <fullName evidence="2">Uncharacterized protein</fullName>
    </submittedName>
</protein>
<evidence type="ECO:0000313" key="3">
    <source>
        <dbReference type="Proteomes" id="UP000027178"/>
    </source>
</evidence>
<proteinExistence type="predicted"/>
<organism evidence="2 3">
    <name type="scientific">Kitasatospora cheerisanensis KCTC 2395</name>
    <dbReference type="NCBI Taxonomy" id="1348663"/>
    <lineage>
        <taxon>Bacteria</taxon>
        <taxon>Bacillati</taxon>
        <taxon>Actinomycetota</taxon>
        <taxon>Actinomycetes</taxon>
        <taxon>Kitasatosporales</taxon>
        <taxon>Streptomycetaceae</taxon>
        <taxon>Kitasatospora</taxon>
    </lineage>
</organism>
<comment type="caution">
    <text evidence="2">The sequence shown here is derived from an EMBL/GenBank/DDBJ whole genome shotgun (WGS) entry which is preliminary data.</text>
</comment>
<name>A0A066YRN3_9ACTN</name>
<feature type="region of interest" description="Disordered" evidence="1">
    <location>
        <begin position="1"/>
        <end position="45"/>
    </location>
</feature>
<accession>A0A066YRN3</accession>
<reference evidence="2 3" key="1">
    <citation type="submission" date="2014-05" db="EMBL/GenBank/DDBJ databases">
        <title>Draft Genome Sequence of Kitasatospora cheerisanensis KCTC 2395.</title>
        <authorList>
            <person name="Nam D.H."/>
        </authorList>
    </citation>
    <scope>NUCLEOTIDE SEQUENCE [LARGE SCALE GENOMIC DNA]</scope>
    <source>
        <strain evidence="2 3">KCTC 2395</strain>
    </source>
</reference>
<dbReference type="EMBL" id="JNBY01000169">
    <property type="protein sequence ID" value="KDN80595.1"/>
    <property type="molecule type" value="Genomic_DNA"/>
</dbReference>
<feature type="compositionally biased region" description="Basic and acidic residues" evidence="1">
    <location>
        <begin position="1"/>
        <end position="25"/>
    </location>
</feature>
<dbReference type="Proteomes" id="UP000027178">
    <property type="component" value="Unassembled WGS sequence"/>
</dbReference>
<sequence length="45" mass="5124">MAGRRDQREGSHQYLLRHADFDRGLPQKRQVRDPAGAFETADRGG</sequence>
<evidence type="ECO:0000313" key="2">
    <source>
        <dbReference type="EMBL" id="KDN80595.1"/>
    </source>
</evidence>
<keyword evidence="3" id="KW-1185">Reference proteome</keyword>
<dbReference type="AlphaFoldDB" id="A0A066YRN3"/>
<gene>
    <name evidence="2" type="ORF">KCH_76440</name>
</gene>
<dbReference type="HOGENOM" id="CLU_3200949_0_0_11"/>
<dbReference type="PATRIC" id="fig|1348663.4.peg.7388"/>
<evidence type="ECO:0000256" key="1">
    <source>
        <dbReference type="SAM" id="MobiDB-lite"/>
    </source>
</evidence>